<dbReference type="SUPFAM" id="SSF53041">
    <property type="entry name" value="Resolvase-like"/>
    <property type="match status" value="1"/>
</dbReference>
<proteinExistence type="inferred from homology"/>
<name>A0A1I2ZMR7_9BACT</name>
<dbReference type="STRING" id="1436961.SAMN05421739_11610"/>
<dbReference type="PANTHER" id="PTHR30461">
    <property type="entry name" value="DNA-INVERTASE FROM LAMBDOID PROPHAGE"/>
    <property type="match status" value="1"/>
</dbReference>
<dbReference type="AlphaFoldDB" id="A0A1I2ZMR7"/>
<evidence type="ECO:0000313" key="4">
    <source>
        <dbReference type="Proteomes" id="UP000198724"/>
    </source>
</evidence>
<dbReference type="GO" id="GO:0000150">
    <property type="term" value="F:DNA strand exchange activity"/>
    <property type="evidence" value="ECO:0007669"/>
    <property type="project" value="InterPro"/>
</dbReference>
<accession>A0A1I2ZMR7</accession>
<dbReference type="Pfam" id="PF00239">
    <property type="entry name" value="Resolvase"/>
    <property type="match status" value="1"/>
</dbReference>
<feature type="domain" description="Resolvase/invertase-type recombinase catalytic" evidence="2">
    <location>
        <begin position="3"/>
        <end position="155"/>
    </location>
</feature>
<gene>
    <name evidence="3" type="ORF">SAMN05421739_11610</name>
</gene>
<dbReference type="InterPro" id="IPR006119">
    <property type="entry name" value="Resolv_N"/>
</dbReference>
<reference evidence="4" key="1">
    <citation type="submission" date="2016-10" db="EMBL/GenBank/DDBJ databases">
        <authorList>
            <person name="Varghese N."/>
            <person name="Submissions S."/>
        </authorList>
    </citation>
    <scope>NUCLEOTIDE SEQUENCE [LARGE SCALE GENOMIC DNA]</scope>
    <source>
        <strain evidence="4">LP51</strain>
    </source>
</reference>
<evidence type="ECO:0000313" key="3">
    <source>
        <dbReference type="EMBL" id="SFH39010.1"/>
    </source>
</evidence>
<organism evidence="3 4">
    <name type="scientific">Pontibacter chinhatensis</name>
    <dbReference type="NCBI Taxonomy" id="1436961"/>
    <lineage>
        <taxon>Bacteria</taxon>
        <taxon>Pseudomonadati</taxon>
        <taxon>Bacteroidota</taxon>
        <taxon>Cytophagia</taxon>
        <taxon>Cytophagales</taxon>
        <taxon>Hymenobacteraceae</taxon>
        <taxon>Pontibacter</taxon>
    </lineage>
</organism>
<dbReference type="RefSeq" id="WP_092105679.1">
    <property type="nucleotide sequence ID" value="NZ_FOOT01000016.1"/>
</dbReference>
<protein>
    <submittedName>
        <fullName evidence="3">Site-specific DNA recombinase</fullName>
    </submittedName>
</protein>
<keyword evidence="4" id="KW-1185">Reference proteome</keyword>
<dbReference type="PROSITE" id="PS51736">
    <property type="entry name" value="RECOMBINASES_3"/>
    <property type="match status" value="1"/>
</dbReference>
<sequence length="221" mass="24921">MISAVAYGRVSTTQQTVDRQKVNLEEVATAKGYRIEKFFSDSITGKTHTLEREGYQKMIRYCQEKGIKTIFVSEISRISRRVSHTISTIETIVEEHGMTVHVQHPSALVFSPDQHGRIDILQKSMLMMLGLGAEMELTYQQSRRLEGITEAKKSNKYKGRVKGSSYSNARLIEKHSDITNLINHSALPDTKIAAIVKKGLSTVKRVRQALQNLETDQTVKA</sequence>
<dbReference type="InterPro" id="IPR036162">
    <property type="entry name" value="Resolvase-like_N_sf"/>
</dbReference>
<dbReference type="InterPro" id="IPR050639">
    <property type="entry name" value="SSR_resolvase"/>
</dbReference>
<comment type="similarity">
    <text evidence="1">Belongs to the site-specific recombinase resolvase family.</text>
</comment>
<dbReference type="SMART" id="SM00857">
    <property type="entry name" value="Resolvase"/>
    <property type="match status" value="1"/>
</dbReference>
<evidence type="ECO:0000256" key="1">
    <source>
        <dbReference type="ARBA" id="ARBA00009913"/>
    </source>
</evidence>
<dbReference type="EMBL" id="FOOT01000016">
    <property type="protein sequence ID" value="SFH39010.1"/>
    <property type="molecule type" value="Genomic_DNA"/>
</dbReference>
<dbReference type="Proteomes" id="UP000198724">
    <property type="component" value="Unassembled WGS sequence"/>
</dbReference>
<dbReference type="GO" id="GO:0003677">
    <property type="term" value="F:DNA binding"/>
    <property type="evidence" value="ECO:0007669"/>
    <property type="project" value="InterPro"/>
</dbReference>
<dbReference type="Gene3D" id="3.40.50.1390">
    <property type="entry name" value="Resolvase, N-terminal catalytic domain"/>
    <property type="match status" value="1"/>
</dbReference>
<evidence type="ECO:0000259" key="2">
    <source>
        <dbReference type="PROSITE" id="PS51736"/>
    </source>
</evidence>
<dbReference type="OrthoDB" id="9797501at2"/>
<dbReference type="CDD" id="cd03768">
    <property type="entry name" value="SR_ResInv"/>
    <property type="match status" value="1"/>
</dbReference>
<dbReference type="PANTHER" id="PTHR30461:SF26">
    <property type="entry name" value="RESOLVASE HOMOLOG YNEB"/>
    <property type="match status" value="1"/>
</dbReference>